<reference evidence="3" key="1">
    <citation type="submission" date="2020-05" db="EMBL/GenBank/DDBJ databases">
        <title>WGS assembly of Panicum virgatum.</title>
        <authorList>
            <person name="Lovell J.T."/>
            <person name="Jenkins J."/>
            <person name="Shu S."/>
            <person name="Juenger T.E."/>
            <person name="Schmutz J."/>
        </authorList>
    </citation>
    <scope>NUCLEOTIDE SEQUENCE</scope>
    <source>
        <strain evidence="3">AP13</strain>
    </source>
</reference>
<feature type="compositionally biased region" description="Polar residues" evidence="1">
    <location>
        <begin position="41"/>
        <end position="61"/>
    </location>
</feature>
<dbReference type="PANTHER" id="PTHR33270">
    <property type="entry name" value="BNAC05G50380D PROTEIN"/>
    <property type="match status" value="1"/>
</dbReference>
<gene>
    <name evidence="3" type="ORF">PVAP13_4KG018700</name>
</gene>
<sequence>MYLHLLHLYLPAPTLTRSPGPPHLRVRAQFVSIDLAFPSPTNGYKDQQQQPGMPASGSTQALAPPTAHRGGGGGELPEHPHCLHLLERTAPLRLAPAADRRLTRLLVNVTVDRSLWPVHLVLGADATVADLVRAAVAAYAREGRRPPLQPGGAAGGDPADAFELHFSKYSLESLRPDEKVVDLGSRNFFLCARRSPAAAWA</sequence>
<evidence type="ECO:0000259" key="2">
    <source>
        <dbReference type="Pfam" id="PF23156"/>
    </source>
</evidence>
<dbReference type="InterPro" id="IPR040358">
    <property type="entry name" value="At4g22758-like"/>
</dbReference>
<dbReference type="Proteomes" id="UP000823388">
    <property type="component" value="Chromosome 4K"/>
</dbReference>
<feature type="region of interest" description="Disordered" evidence="1">
    <location>
        <begin position="41"/>
        <end position="78"/>
    </location>
</feature>
<protein>
    <recommendedName>
        <fullName evidence="2">DUF7054 domain-containing protein</fullName>
    </recommendedName>
</protein>
<evidence type="ECO:0000256" key="1">
    <source>
        <dbReference type="SAM" id="MobiDB-lite"/>
    </source>
</evidence>
<organism evidence="3 4">
    <name type="scientific">Panicum virgatum</name>
    <name type="common">Blackwell switchgrass</name>
    <dbReference type="NCBI Taxonomy" id="38727"/>
    <lineage>
        <taxon>Eukaryota</taxon>
        <taxon>Viridiplantae</taxon>
        <taxon>Streptophyta</taxon>
        <taxon>Embryophyta</taxon>
        <taxon>Tracheophyta</taxon>
        <taxon>Spermatophyta</taxon>
        <taxon>Magnoliopsida</taxon>
        <taxon>Liliopsida</taxon>
        <taxon>Poales</taxon>
        <taxon>Poaceae</taxon>
        <taxon>PACMAD clade</taxon>
        <taxon>Panicoideae</taxon>
        <taxon>Panicodae</taxon>
        <taxon>Paniceae</taxon>
        <taxon>Panicinae</taxon>
        <taxon>Panicum</taxon>
        <taxon>Panicum sect. Hiantes</taxon>
    </lineage>
</organism>
<dbReference type="PANTHER" id="PTHR33270:SF51">
    <property type="entry name" value="OS06G0136300 PROTEIN"/>
    <property type="match status" value="1"/>
</dbReference>
<dbReference type="OrthoDB" id="651546at2759"/>
<dbReference type="EMBL" id="CM029043">
    <property type="protein sequence ID" value="KAG2609236.1"/>
    <property type="molecule type" value="Genomic_DNA"/>
</dbReference>
<name>A0A8T0TKG8_PANVG</name>
<comment type="caution">
    <text evidence="3">The sequence shown here is derived from an EMBL/GenBank/DDBJ whole genome shotgun (WGS) entry which is preliminary data.</text>
</comment>
<evidence type="ECO:0000313" key="3">
    <source>
        <dbReference type="EMBL" id="KAG2609236.1"/>
    </source>
</evidence>
<proteinExistence type="predicted"/>
<accession>A0A8T0TKG8</accession>
<dbReference type="InterPro" id="IPR055482">
    <property type="entry name" value="DUF7054"/>
</dbReference>
<keyword evidence="4" id="KW-1185">Reference proteome</keyword>
<dbReference type="AlphaFoldDB" id="A0A8T0TKG8"/>
<dbReference type="Pfam" id="PF23156">
    <property type="entry name" value="DUF7054"/>
    <property type="match status" value="1"/>
</dbReference>
<evidence type="ECO:0000313" key="4">
    <source>
        <dbReference type="Proteomes" id="UP000823388"/>
    </source>
</evidence>
<feature type="domain" description="DUF7054" evidence="2">
    <location>
        <begin position="102"/>
        <end position="191"/>
    </location>
</feature>